<dbReference type="InterPro" id="IPR029058">
    <property type="entry name" value="AB_hydrolase_fold"/>
</dbReference>
<dbReference type="InterPro" id="IPR050261">
    <property type="entry name" value="FrsA_esterase"/>
</dbReference>
<organism evidence="3 4">
    <name type="scientific">Streptomyces klenkii</name>
    <dbReference type="NCBI Taxonomy" id="1420899"/>
    <lineage>
        <taxon>Bacteria</taxon>
        <taxon>Bacillati</taxon>
        <taxon>Actinomycetota</taxon>
        <taxon>Actinomycetes</taxon>
        <taxon>Kitasatosporales</taxon>
        <taxon>Streptomycetaceae</taxon>
        <taxon>Streptomyces</taxon>
    </lineage>
</organism>
<dbReference type="AlphaFoldDB" id="A0A3B0B7M3"/>
<comment type="similarity">
    <text evidence="1">Belongs to the AB hydrolase superfamily.</text>
</comment>
<comment type="caution">
    <text evidence="3">The sequence shown here is derived from an EMBL/GenBank/DDBJ whole genome shotgun (WGS) entry which is preliminary data.</text>
</comment>
<dbReference type="InterPro" id="IPR002925">
    <property type="entry name" value="Dienelactn_hydro"/>
</dbReference>
<evidence type="ECO:0000313" key="3">
    <source>
        <dbReference type="EMBL" id="RKN69983.1"/>
    </source>
</evidence>
<proteinExistence type="inferred from homology"/>
<sequence length="218" mass="22702">MASEAVLIPARDAVLAGDLAVPGSARAVVLFAHGSGSSRLSPRNRAVATALQHAGLATLLMDLLTEHEEAVDALTAGHRFDIALLSGRLTATVDWLGRHPDTVDLPVHLFGASTGAAAALTAAAERPDQVRSVVSRGGRPDLADEALGRVRAPVLLIVGGADHEVLRLNHEAADRLSAPHEVHVVPGATHLFEEPGALEEVAEAATRWFLRPPPSDGA</sequence>
<accession>A0A3B0B7M3</accession>
<feature type="domain" description="Dienelactone hydrolase" evidence="2">
    <location>
        <begin position="22"/>
        <end position="207"/>
    </location>
</feature>
<protein>
    <submittedName>
        <fullName evidence="3">Hydrolase</fullName>
    </submittedName>
</protein>
<dbReference type="RefSeq" id="WP_120757463.1">
    <property type="nucleotide sequence ID" value="NZ_JBIBGF010000001.1"/>
</dbReference>
<gene>
    <name evidence="3" type="ORF">D7231_23380</name>
</gene>
<evidence type="ECO:0000313" key="4">
    <source>
        <dbReference type="Proteomes" id="UP000270343"/>
    </source>
</evidence>
<keyword evidence="4" id="KW-1185">Reference proteome</keyword>
<dbReference type="Gene3D" id="3.40.50.1820">
    <property type="entry name" value="alpha/beta hydrolase"/>
    <property type="match status" value="1"/>
</dbReference>
<dbReference type="EMBL" id="RBAM01000009">
    <property type="protein sequence ID" value="RKN69983.1"/>
    <property type="molecule type" value="Genomic_DNA"/>
</dbReference>
<dbReference type="OrthoDB" id="9810066at2"/>
<name>A0A3B0B7M3_9ACTN</name>
<keyword evidence="3" id="KW-0378">Hydrolase</keyword>
<dbReference type="Pfam" id="PF01738">
    <property type="entry name" value="DLH"/>
    <property type="match status" value="1"/>
</dbReference>
<dbReference type="SUPFAM" id="SSF53474">
    <property type="entry name" value="alpha/beta-Hydrolases"/>
    <property type="match status" value="1"/>
</dbReference>
<dbReference type="GO" id="GO:0016787">
    <property type="term" value="F:hydrolase activity"/>
    <property type="evidence" value="ECO:0007669"/>
    <property type="project" value="UniProtKB-KW"/>
</dbReference>
<reference evidence="3 4" key="1">
    <citation type="journal article" date="2015" name="Antonie Van Leeuwenhoek">
        <title>Streptomyces klenkii sp. nov., isolated from deep marine sediment.</title>
        <authorList>
            <person name="Veyisoglu A."/>
            <person name="Sahin N."/>
        </authorList>
    </citation>
    <scope>NUCLEOTIDE SEQUENCE [LARGE SCALE GENOMIC DNA]</scope>
    <source>
        <strain evidence="3 4">KCTC 29202</strain>
    </source>
</reference>
<dbReference type="Proteomes" id="UP000270343">
    <property type="component" value="Unassembled WGS sequence"/>
</dbReference>
<evidence type="ECO:0000256" key="1">
    <source>
        <dbReference type="ARBA" id="ARBA00008645"/>
    </source>
</evidence>
<evidence type="ECO:0000259" key="2">
    <source>
        <dbReference type="Pfam" id="PF01738"/>
    </source>
</evidence>
<dbReference type="PANTHER" id="PTHR22946">
    <property type="entry name" value="DIENELACTONE HYDROLASE DOMAIN-CONTAINING PROTEIN-RELATED"/>
    <property type="match status" value="1"/>
</dbReference>